<name>A0ABP8U3A8_9ACTN</name>
<evidence type="ECO:0000313" key="1">
    <source>
        <dbReference type="EMBL" id="GAA4621196.1"/>
    </source>
</evidence>
<reference evidence="2" key="1">
    <citation type="journal article" date="2019" name="Int. J. Syst. Evol. Microbiol.">
        <title>The Global Catalogue of Microorganisms (GCM) 10K type strain sequencing project: providing services to taxonomists for standard genome sequencing and annotation.</title>
        <authorList>
            <consortium name="The Broad Institute Genomics Platform"/>
            <consortium name="The Broad Institute Genome Sequencing Center for Infectious Disease"/>
            <person name="Wu L."/>
            <person name="Ma J."/>
        </authorList>
    </citation>
    <scope>NUCLEOTIDE SEQUENCE [LARGE SCALE GENOMIC DNA]</scope>
    <source>
        <strain evidence="2">JCM 17939</strain>
    </source>
</reference>
<proteinExistence type="predicted"/>
<evidence type="ECO:0000313" key="2">
    <source>
        <dbReference type="Proteomes" id="UP001501442"/>
    </source>
</evidence>
<gene>
    <name evidence="1" type="ORF">GCM10023196_008140</name>
</gene>
<comment type="caution">
    <text evidence="1">The sequence shown here is derived from an EMBL/GenBank/DDBJ whole genome shotgun (WGS) entry which is preliminary data.</text>
</comment>
<accession>A0ABP8U3A8</accession>
<protein>
    <submittedName>
        <fullName evidence="1">Uncharacterized protein</fullName>
    </submittedName>
</protein>
<dbReference type="Pfam" id="PF10706">
    <property type="entry name" value="Aminoglyc_resit"/>
    <property type="match status" value="1"/>
</dbReference>
<dbReference type="InterPro" id="IPR019646">
    <property type="entry name" value="Aminoglyc_AdlTrfase"/>
</dbReference>
<sequence>MHPVTPAAQGGGTQALPDGSSFYYPAPVEGMIAGRTVRCVDAVTQVNAHLGYEPSDKDRRDMLTLHAATGVELPSVFRPE</sequence>
<organism evidence="1 2">
    <name type="scientific">Actinoallomurus vinaceus</name>
    <dbReference type="NCBI Taxonomy" id="1080074"/>
    <lineage>
        <taxon>Bacteria</taxon>
        <taxon>Bacillati</taxon>
        <taxon>Actinomycetota</taxon>
        <taxon>Actinomycetes</taxon>
        <taxon>Streptosporangiales</taxon>
        <taxon>Thermomonosporaceae</taxon>
        <taxon>Actinoallomurus</taxon>
    </lineage>
</organism>
<keyword evidence="2" id="KW-1185">Reference proteome</keyword>
<dbReference type="EMBL" id="BAABHK010000001">
    <property type="protein sequence ID" value="GAA4621196.1"/>
    <property type="molecule type" value="Genomic_DNA"/>
</dbReference>
<dbReference type="Gene3D" id="3.30.460.40">
    <property type="match status" value="1"/>
</dbReference>
<dbReference type="Proteomes" id="UP001501442">
    <property type="component" value="Unassembled WGS sequence"/>
</dbReference>